<gene>
    <name evidence="2" type="ORF">ACFOGP_05075</name>
</gene>
<feature type="signal peptide" evidence="1">
    <location>
        <begin position="1"/>
        <end position="16"/>
    </location>
</feature>
<dbReference type="PROSITE" id="PS51257">
    <property type="entry name" value="PROKAR_LIPOPROTEIN"/>
    <property type="match status" value="1"/>
</dbReference>
<name>A0ABV7GKF5_9RHOB</name>
<proteinExistence type="predicted"/>
<comment type="caution">
    <text evidence="2">The sequence shown here is derived from an EMBL/GenBank/DDBJ whole genome shotgun (WGS) entry which is preliminary data.</text>
</comment>
<sequence length="170" mass="18228">MIGKAVCGVLAAAALAACSSGDPKLLNLTSTTEGPDEFAIVPNKPLQAPDTYASLPTPTPGGFNRSDASPEAEAIIALGGRPEALNDIPGTDAAIVNTVTRYGVTPNIRATLAAEDLEFRRKNDGRLLERLFNVSVYFKAYRRMSLDQYAELERFRRLGVRTPAAPPQPQ</sequence>
<accession>A0ABV7GKF5</accession>
<dbReference type="InterPro" id="IPR021395">
    <property type="entry name" value="DUF3035"/>
</dbReference>
<evidence type="ECO:0000313" key="3">
    <source>
        <dbReference type="Proteomes" id="UP001595632"/>
    </source>
</evidence>
<dbReference type="Proteomes" id="UP001595632">
    <property type="component" value="Unassembled WGS sequence"/>
</dbReference>
<dbReference type="RefSeq" id="WP_275631691.1">
    <property type="nucleotide sequence ID" value="NZ_JARGYD010000002.1"/>
</dbReference>
<reference evidence="3" key="1">
    <citation type="journal article" date="2019" name="Int. J. Syst. Evol. Microbiol.">
        <title>The Global Catalogue of Microorganisms (GCM) 10K type strain sequencing project: providing services to taxonomists for standard genome sequencing and annotation.</title>
        <authorList>
            <consortium name="The Broad Institute Genomics Platform"/>
            <consortium name="The Broad Institute Genome Sequencing Center for Infectious Disease"/>
            <person name="Wu L."/>
            <person name="Ma J."/>
        </authorList>
    </citation>
    <scope>NUCLEOTIDE SEQUENCE [LARGE SCALE GENOMIC DNA]</scope>
    <source>
        <strain evidence="3">KCTC 52366</strain>
    </source>
</reference>
<evidence type="ECO:0000256" key="1">
    <source>
        <dbReference type="SAM" id="SignalP"/>
    </source>
</evidence>
<dbReference type="EMBL" id="JBHRTB010000010">
    <property type="protein sequence ID" value="MFC3142068.1"/>
    <property type="molecule type" value="Genomic_DNA"/>
</dbReference>
<keyword evidence="1" id="KW-0732">Signal</keyword>
<dbReference type="Pfam" id="PF11233">
    <property type="entry name" value="DUF3035"/>
    <property type="match status" value="1"/>
</dbReference>
<feature type="chain" id="PRO_5045455561" evidence="1">
    <location>
        <begin position="17"/>
        <end position="170"/>
    </location>
</feature>
<keyword evidence="3" id="KW-1185">Reference proteome</keyword>
<organism evidence="2 3">
    <name type="scientific">Psychromarinibacter halotolerans</name>
    <dbReference type="NCBI Taxonomy" id="1775175"/>
    <lineage>
        <taxon>Bacteria</taxon>
        <taxon>Pseudomonadati</taxon>
        <taxon>Pseudomonadota</taxon>
        <taxon>Alphaproteobacteria</taxon>
        <taxon>Rhodobacterales</taxon>
        <taxon>Paracoccaceae</taxon>
        <taxon>Psychromarinibacter</taxon>
    </lineage>
</organism>
<protein>
    <submittedName>
        <fullName evidence="2">DUF3035 domain-containing protein</fullName>
    </submittedName>
</protein>
<evidence type="ECO:0000313" key="2">
    <source>
        <dbReference type="EMBL" id="MFC3142068.1"/>
    </source>
</evidence>